<evidence type="ECO:0000313" key="2">
    <source>
        <dbReference type="EMBL" id="CAI6333889.1"/>
    </source>
</evidence>
<organism evidence="2 3">
    <name type="scientific">Periconia digitata</name>
    <dbReference type="NCBI Taxonomy" id="1303443"/>
    <lineage>
        <taxon>Eukaryota</taxon>
        <taxon>Fungi</taxon>
        <taxon>Dikarya</taxon>
        <taxon>Ascomycota</taxon>
        <taxon>Pezizomycotina</taxon>
        <taxon>Dothideomycetes</taxon>
        <taxon>Pleosporomycetidae</taxon>
        <taxon>Pleosporales</taxon>
        <taxon>Massarineae</taxon>
        <taxon>Periconiaceae</taxon>
        <taxon>Periconia</taxon>
    </lineage>
</organism>
<keyword evidence="3" id="KW-1185">Reference proteome</keyword>
<reference evidence="2" key="1">
    <citation type="submission" date="2023-01" db="EMBL/GenBank/DDBJ databases">
        <authorList>
            <person name="Van Ghelder C."/>
            <person name="Rancurel C."/>
        </authorList>
    </citation>
    <scope>NUCLEOTIDE SEQUENCE</scope>
    <source>
        <strain evidence="2">CNCM I-4278</strain>
    </source>
</reference>
<sequence>MQKSSQSQTSRAPSDILRKGSDGEAAANKAKTDNVGSKRAPSSLFKFRTDEEGEYKSWNHDETGSTNNYIRVTIEREGYPEGFVVCDYIPPEQLLNFVPGIRKLLYESCVVIPDVDCIDEDYVAEVITQCIKASKKGVTSQTLELAPSIGPLPAIKIHCILILFDLTAAAEKLLKTAWQLFKAHELLPEEVMWIWETFGPAHTQSSYVAPFADEYVQLMLWQIVNLMAEGKLNKKIAWQLDVEREPRNFNAAVQTRRHKFGTGAGMRPFYPPSWSLVKARSLAPTFTSSGSVNPVQDVADFYEKTSFKD</sequence>
<dbReference type="EMBL" id="CAOQHR010000004">
    <property type="protein sequence ID" value="CAI6333889.1"/>
    <property type="molecule type" value="Genomic_DNA"/>
</dbReference>
<feature type="compositionally biased region" description="Polar residues" evidence="1">
    <location>
        <begin position="1"/>
        <end position="12"/>
    </location>
</feature>
<comment type="caution">
    <text evidence="2">The sequence shown here is derived from an EMBL/GenBank/DDBJ whole genome shotgun (WGS) entry which is preliminary data.</text>
</comment>
<dbReference type="OrthoDB" id="3793694at2759"/>
<accession>A0A9W4XJ62</accession>
<feature type="region of interest" description="Disordered" evidence="1">
    <location>
        <begin position="1"/>
        <end position="43"/>
    </location>
</feature>
<dbReference type="AlphaFoldDB" id="A0A9W4XJ62"/>
<dbReference type="Proteomes" id="UP001152607">
    <property type="component" value="Unassembled WGS sequence"/>
</dbReference>
<evidence type="ECO:0000256" key="1">
    <source>
        <dbReference type="SAM" id="MobiDB-lite"/>
    </source>
</evidence>
<proteinExistence type="predicted"/>
<gene>
    <name evidence="2" type="ORF">PDIGIT_LOCUS6941</name>
</gene>
<name>A0A9W4XJ62_9PLEO</name>
<protein>
    <submittedName>
        <fullName evidence="2">Uncharacterized protein</fullName>
    </submittedName>
</protein>
<evidence type="ECO:0000313" key="3">
    <source>
        <dbReference type="Proteomes" id="UP001152607"/>
    </source>
</evidence>